<organism evidence="5 6">
    <name type="scientific">Oryzias melastigma</name>
    <name type="common">Marine medaka</name>
    <dbReference type="NCBI Taxonomy" id="30732"/>
    <lineage>
        <taxon>Eukaryota</taxon>
        <taxon>Metazoa</taxon>
        <taxon>Chordata</taxon>
        <taxon>Craniata</taxon>
        <taxon>Vertebrata</taxon>
        <taxon>Euteleostomi</taxon>
        <taxon>Actinopterygii</taxon>
        <taxon>Neopterygii</taxon>
        <taxon>Teleostei</taxon>
        <taxon>Neoteleostei</taxon>
        <taxon>Acanthomorphata</taxon>
        <taxon>Ovalentaria</taxon>
        <taxon>Atherinomorphae</taxon>
        <taxon>Beloniformes</taxon>
        <taxon>Adrianichthyidae</taxon>
        <taxon>Oryziinae</taxon>
        <taxon>Oryzias</taxon>
    </lineage>
</organism>
<dbReference type="PANTHER" id="PTHR12329">
    <property type="entry name" value="BCL2-ASSOCIATED ATHANOGENE"/>
    <property type="match status" value="1"/>
</dbReference>
<dbReference type="InterPro" id="IPR036533">
    <property type="entry name" value="BAG_dom_sf"/>
</dbReference>
<dbReference type="Proteomes" id="UP000261560">
    <property type="component" value="Unplaced"/>
</dbReference>
<dbReference type="CTD" id="9531"/>
<dbReference type="Ensembl" id="ENSOMET00000023374.1">
    <property type="protein sequence ID" value="ENSOMEP00000031786.1"/>
    <property type="gene ID" value="ENSOMEG00000016795.1"/>
</dbReference>
<dbReference type="PROSITE" id="PS51035">
    <property type="entry name" value="BAG"/>
    <property type="match status" value="1"/>
</dbReference>
<evidence type="ECO:0000313" key="5">
    <source>
        <dbReference type="Ensembl" id="ENSOMEP00000031786.1"/>
    </source>
</evidence>
<dbReference type="GO" id="GO:0051087">
    <property type="term" value="F:protein-folding chaperone binding"/>
    <property type="evidence" value="ECO:0007669"/>
    <property type="project" value="InterPro"/>
</dbReference>
<dbReference type="GO" id="GO:0050821">
    <property type="term" value="P:protein stabilization"/>
    <property type="evidence" value="ECO:0007669"/>
    <property type="project" value="TreeGrafter"/>
</dbReference>
<dbReference type="PROSITE" id="PS50020">
    <property type="entry name" value="WW_DOMAIN_2"/>
    <property type="match status" value="1"/>
</dbReference>
<dbReference type="SUPFAM" id="SSF51045">
    <property type="entry name" value="WW domain"/>
    <property type="match status" value="1"/>
</dbReference>
<dbReference type="SMART" id="SM00456">
    <property type="entry name" value="WW"/>
    <property type="match status" value="1"/>
</dbReference>
<dbReference type="InterPro" id="IPR036020">
    <property type="entry name" value="WW_dom_sf"/>
</dbReference>
<dbReference type="KEGG" id="oml:112161586"/>
<keyword evidence="6" id="KW-1185">Reference proteome</keyword>
<feature type="domain" description="WW" evidence="3">
    <location>
        <begin position="19"/>
        <end position="53"/>
    </location>
</feature>
<dbReference type="STRING" id="30732.ENSOMEP00000031786"/>
<dbReference type="CDD" id="cd00201">
    <property type="entry name" value="WW"/>
    <property type="match status" value="1"/>
</dbReference>
<feature type="region of interest" description="Disordered" evidence="2">
    <location>
        <begin position="55"/>
        <end position="77"/>
    </location>
</feature>
<dbReference type="InterPro" id="IPR003103">
    <property type="entry name" value="BAG_domain"/>
</dbReference>
<dbReference type="GeneID" id="112161586"/>
<evidence type="ECO:0000256" key="2">
    <source>
        <dbReference type="SAM" id="MobiDB-lite"/>
    </source>
</evidence>
<dbReference type="OrthoDB" id="333905at2759"/>
<dbReference type="SUPFAM" id="SSF63491">
    <property type="entry name" value="BAG domain"/>
    <property type="match status" value="1"/>
</dbReference>
<dbReference type="Gene3D" id="2.20.70.10">
    <property type="match status" value="1"/>
</dbReference>
<feature type="compositionally biased region" description="Polar residues" evidence="2">
    <location>
        <begin position="265"/>
        <end position="290"/>
    </location>
</feature>
<name>A0A3B3DPE0_ORYME</name>
<keyword evidence="1" id="KW-0143">Chaperone</keyword>
<feature type="compositionally biased region" description="Polar residues" evidence="2">
    <location>
        <begin position="1"/>
        <end position="18"/>
    </location>
</feature>
<feature type="region of interest" description="Disordered" evidence="2">
    <location>
        <begin position="469"/>
        <end position="512"/>
    </location>
</feature>
<dbReference type="PaxDb" id="30732-ENSOMEP00000031786"/>
<evidence type="ECO:0000259" key="4">
    <source>
        <dbReference type="PROSITE" id="PS51035"/>
    </source>
</evidence>
<dbReference type="AlphaFoldDB" id="A0A3B3DPE0"/>
<dbReference type="GO" id="GO:0010664">
    <property type="term" value="P:negative regulation of striated muscle cell apoptotic process"/>
    <property type="evidence" value="ECO:0007669"/>
    <property type="project" value="TreeGrafter"/>
</dbReference>
<reference evidence="5" key="1">
    <citation type="submission" date="2025-08" db="UniProtKB">
        <authorList>
            <consortium name="Ensembl"/>
        </authorList>
    </citation>
    <scope>IDENTIFICATION</scope>
</reference>
<dbReference type="Pfam" id="PF02179">
    <property type="entry name" value="BAG"/>
    <property type="match status" value="1"/>
</dbReference>
<feature type="compositionally biased region" description="Polar residues" evidence="2">
    <location>
        <begin position="238"/>
        <end position="249"/>
    </location>
</feature>
<feature type="compositionally biased region" description="Basic and acidic residues" evidence="2">
    <location>
        <begin position="501"/>
        <end position="512"/>
    </location>
</feature>
<proteinExistence type="predicted"/>
<dbReference type="PROSITE" id="PS01159">
    <property type="entry name" value="WW_DOMAIN_1"/>
    <property type="match status" value="1"/>
</dbReference>
<feature type="region of interest" description="Disordered" evidence="2">
    <location>
        <begin position="131"/>
        <end position="183"/>
    </location>
</feature>
<dbReference type="InterPro" id="IPR039773">
    <property type="entry name" value="BAG_chaperone_regulator"/>
</dbReference>
<feature type="domain" description="BAG" evidence="4">
    <location>
        <begin position="397"/>
        <end position="474"/>
    </location>
</feature>
<protein>
    <submittedName>
        <fullName evidence="5">BCL2 associated athanogene 3</fullName>
    </submittedName>
</protein>
<dbReference type="GO" id="GO:0005634">
    <property type="term" value="C:nucleus"/>
    <property type="evidence" value="ECO:0007669"/>
    <property type="project" value="TreeGrafter"/>
</dbReference>
<dbReference type="Pfam" id="PF00397">
    <property type="entry name" value="WW"/>
    <property type="match status" value="1"/>
</dbReference>
<dbReference type="SMART" id="SM00264">
    <property type="entry name" value="BAG"/>
    <property type="match status" value="1"/>
</dbReference>
<dbReference type="OMA" id="QKGEPSM"/>
<dbReference type="GO" id="GO:0046716">
    <property type="term" value="P:muscle cell cellular homeostasis"/>
    <property type="evidence" value="ECO:0007669"/>
    <property type="project" value="TreeGrafter"/>
</dbReference>
<dbReference type="Gene3D" id="1.20.58.120">
    <property type="entry name" value="BAG domain"/>
    <property type="match status" value="1"/>
</dbReference>
<dbReference type="InterPro" id="IPR001202">
    <property type="entry name" value="WW_dom"/>
</dbReference>
<evidence type="ECO:0000313" key="6">
    <source>
        <dbReference type="Proteomes" id="UP000261560"/>
    </source>
</evidence>
<sequence length="512" mass="56653">MNAVKTRTPTPTMATNDSDPLPLGWEVKIDPQTGWPFFVDHNNRTTTWNDPRHVTRKSREVSANGPNIPPEQHPQETQKTFTREMKHPILRPGYIPIPVFHEGADLRQQQQHPCYSYIQPSTAPSVWTEVQAPSQTSGLHGRPRSPLHVASDSCSSEPGRVSTPTQPTAEVHTATHHQPCRPSSTGLQAGYIPIPVIHEGGGGHGQPQVNPAVYSQRAPYSEPYQRLQTDERPAYSAAQPSRESTSPTLFPQHRDAASVHLPPSFRSQSPTVTPLQGDKPQTQQNLLTRDTAQKVEQELQRPENLPNPQTQHTEVDAQKPQQVPHLEQPQWFQQPPPQTQSPQPEHFQPHKPAQPQHHVADITVQIPPKAEVQDAAATPPEAPAVRAEGDQGAVHPGLAKVQQIVGRVAKLEQEVKSFSGKKNDKKYLLLEELLTKELLALDSVDPEGRADVRQARRDGVRRVQTILEGLEQLEEQPAKTTSETPADGDNPTGKGESGMVSKEHYVTAKEIS</sequence>
<feature type="region of interest" description="Disordered" evidence="2">
    <location>
        <begin position="1"/>
        <end position="23"/>
    </location>
</feature>
<feature type="compositionally biased region" description="Polar residues" evidence="2">
    <location>
        <begin position="152"/>
        <end position="168"/>
    </location>
</feature>
<dbReference type="RefSeq" id="XP_024152589.1">
    <property type="nucleotide sequence ID" value="XM_024296821.2"/>
</dbReference>
<feature type="region of interest" description="Disordered" evidence="2">
    <location>
        <begin position="220"/>
        <end position="357"/>
    </location>
</feature>
<evidence type="ECO:0000256" key="1">
    <source>
        <dbReference type="ARBA" id="ARBA00023186"/>
    </source>
</evidence>
<reference evidence="5" key="2">
    <citation type="submission" date="2025-09" db="UniProtKB">
        <authorList>
            <consortium name="Ensembl"/>
        </authorList>
    </citation>
    <scope>IDENTIFICATION</scope>
</reference>
<dbReference type="GO" id="GO:0005829">
    <property type="term" value="C:cytosol"/>
    <property type="evidence" value="ECO:0007669"/>
    <property type="project" value="TreeGrafter"/>
</dbReference>
<dbReference type="PANTHER" id="PTHR12329:SF12">
    <property type="entry name" value="BAG FAMILY MOLECULAR CHAPERONE REGULATOR 3"/>
    <property type="match status" value="1"/>
</dbReference>
<dbReference type="GeneTree" id="ENSGT00940000159204"/>
<dbReference type="GO" id="GO:0000774">
    <property type="term" value="F:adenyl-nucleotide exchange factor activity"/>
    <property type="evidence" value="ECO:0007669"/>
    <property type="project" value="TreeGrafter"/>
</dbReference>
<accession>A0A3B3DPE0</accession>
<evidence type="ECO:0000259" key="3">
    <source>
        <dbReference type="PROSITE" id="PS50020"/>
    </source>
</evidence>
<feature type="compositionally biased region" description="Basic and acidic residues" evidence="2">
    <location>
        <begin position="291"/>
        <end position="301"/>
    </location>
</feature>
<feature type="region of interest" description="Disordered" evidence="2">
    <location>
        <begin position="371"/>
        <end position="393"/>
    </location>
</feature>
<dbReference type="GO" id="GO:0016020">
    <property type="term" value="C:membrane"/>
    <property type="evidence" value="ECO:0007669"/>
    <property type="project" value="TreeGrafter"/>
</dbReference>